<evidence type="ECO:0000313" key="2">
    <source>
        <dbReference type="Proteomes" id="UP000801492"/>
    </source>
</evidence>
<keyword evidence="2" id="KW-1185">Reference proteome</keyword>
<organism evidence="1 2">
    <name type="scientific">Ignelater luminosus</name>
    <name type="common">Cucubano</name>
    <name type="synonym">Pyrophorus luminosus</name>
    <dbReference type="NCBI Taxonomy" id="2038154"/>
    <lineage>
        <taxon>Eukaryota</taxon>
        <taxon>Metazoa</taxon>
        <taxon>Ecdysozoa</taxon>
        <taxon>Arthropoda</taxon>
        <taxon>Hexapoda</taxon>
        <taxon>Insecta</taxon>
        <taxon>Pterygota</taxon>
        <taxon>Neoptera</taxon>
        <taxon>Endopterygota</taxon>
        <taxon>Coleoptera</taxon>
        <taxon>Polyphaga</taxon>
        <taxon>Elateriformia</taxon>
        <taxon>Elateroidea</taxon>
        <taxon>Elateridae</taxon>
        <taxon>Agrypninae</taxon>
        <taxon>Pyrophorini</taxon>
        <taxon>Ignelater</taxon>
    </lineage>
</organism>
<comment type="caution">
    <text evidence="1">The sequence shown here is derived from an EMBL/GenBank/DDBJ whole genome shotgun (WGS) entry which is preliminary data.</text>
</comment>
<reference evidence="1" key="1">
    <citation type="submission" date="2019-08" db="EMBL/GenBank/DDBJ databases">
        <title>The genome of the North American firefly Photinus pyralis.</title>
        <authorList>
            <consortium name="Photinus pyralis genome working group"/>
            <person name="Fallon T.R."/>
            <person name="Sander Lower S.E."/>
            <person name="Weng J.-K."/>
        </authorList>
    </citation>
    <scope>NUCLEOTIDE SEQUENCE</scope>
    <source>
        <strain evidence="1">TRF0915ILg1</strain>
        <tissue evidence="1">Whole body</tissue>
    </source>
</reference>
<protein>
    <submittedName>
        <fullName evidence="1">Uncharacterized protein</fullName>
    </submittedName>
</protein>
<dbReference type="EMBL" id="VTPC01089140">
    <property type="protein sequence ID" value="KAF2885941.1"/>
    <property type="molecule type" value="Genomic_DNA"/>
</dbReference>
<accession>A0A8K0CIV2</accession>
<name>A0A8K0CIV2_IGNLU</name>
<sequence>MDSMQSKHKTSATLKKFKAAKSAAKVMSTVLFAQLPSASPENVQLDMTYSPLSLRILKRLSRDSIKTFHKLPSRTRVIKETFVKKIQTKVKPKLKERQAENLWHRIFKSNNAPTDTARIEVKAEHVGNSDTPKRATFSCFGHGAPGVIIVFGPIAEVSLSIDLRFRDWKIAVDESDRGKTCFASPLALKNKIREKQLEDPDVRRIGCFEGPSGTPDLANWLDQGYLINNGILYRPQSYELEHGAVSHSKRRRIMINLKLNVTV</sequence>
<evidence type="ECO:0000313" key="1">
    <source>
        <dbReference type="EMBL" id="KAF2885941.1"/>
    </source>
</evidence>
<dbReference type="Proteomes" id="UP000801492">
    <property type="component" value="Unassembled WGS sequence"/>
</dbReference>
<gene>
    <name evidence="1" type="ORF">ILUMI_20232</name>
</gene>
<proteinExistence type="predicted"/>
<dbReference type="AlphaFoldDB" id="A0A8K0CIV2"/>